<proteinExistence type="predicted"/>
<accession>W2LV70</accession>
<dbReference type="Proteomes" id="UP000054423">
    <property type="component" value="Unassembled WGS sequence"/>
</dbReference>
<dbReference type="SUPFAM" id="SSF56672">
    <property type="entry name" value="DNA/RNA polymerases"/>
    <property type="match status" value="1"/>
</dbReference>
<gene>
    <name evidence="1" type="ORF">L917_02047</name>
</gene>
<dbReference type="VEuPathDB" id="FungiDB:PPTG_07072"/>
<dbReference type="EMBL" id="KI677735">
    <property type="protein sequence ID" value="ETM01358.1"/>
    <property type="molecule type" value="Genomic_DNA"/>
</dbReference>
<evidence type="ECO:0008006" key="2">
    <source>
        <dbReference type="Google" id="ProtNLM"/>
    </source>
</evidence>
<protein>
    <recommendedName>
        <fullName evidence="2">Reverse transcriptase domain-containing protein</fullName>
    </recommendedName>
</protein>
<dbReference type="VEuPathDB" id="FungiDB:PPTG_07073"/>
<reference evidence="1" key="1">
    <citation type="submission" date="2013-11" db="EMBL/GenBank/DDBJ databases">
        <title>The Genome Sequence of Phytophthora parasitica CHvinca01.</title>
        <authorList>
            <consortium name="The Broad Institute Genomics Platform"/>
            <person name="Russ C."/>
            <person name="Tyler B."/>
            <person name="Panabieres F."/>
            <person name="Shan W."/>
            <person name="Tripathy S."/>
            <person name="Grunwald N."/>
            <person name="Machado M."/>
            <person name="Johnson C.S."/>
            <person name="Arredondo F."/>
            <person name="Hong C."/>
            <person name="Coffey M."/>
            <person name="Young S.K."/>
            <person name="Zeng Q."/>
            <person name="Gargeya S."/>
            <person name="Fitzgerald M."/>
            <person name="Abouelleil A."/>
            <person name="Alvarado L."/>
            <person name="Chapman S.B."/>
            <person name="Gainer-Dewar J."/>
            <person name="Goldberg J."/>
            <person name="Griggs A."/>
            <person name="Gujja S."/>
            <person name="Hansen M."/>
            <person name="Howarth C."/>
            <person name="Imamovic A."/>
            <person name="Ireland A."/>
            <person name="Larimer J."/>
            <person name="McCowan C."/>
            <person name="Murphy C."/>
            <person name="Pearson M."/>
            <person name="Poon T.W."/>
            <person name="Priest M."/>
            <person name="Roberts A."/>
            <person name="Saif S."/>
            <person name="Shea T."/>
            <person name="Sykes S."/>
            <person name="Wortman J."/>
            <person name="Nusbaum C."/>
            <person name="Birren B."/>
        </authorList>
    </citation>
    <scope>NUCLEOTIDE SEQUENCE [LARGE SCALE GENOMIC DNA]</scope>
    <source>
        <strain evidence="1">CHvinca01</strain>
    </source>
</reference>
<dbReference type="AlphaFoldDB" id="W2LV70"/>
<evidence type="ECO:0000313" key="1">
    <source>
        <dbReference type="EMBL" id="ETM01358.1"/>
    </source>
</evidence>
<organism evidence="1">
    <name type="scientific">Phytophthora nicotianae</name>
    <name type="common">Potato buckeye rot agent</name>
    <name type="synonym">Phytophthora parasitica</name>
    <dbReference type="NCBI Taxonomy" id="4792"/>
    <lineage>
        <taxon>Eukaryota</taxon>
        <taxon>Sar</taxon>
        <taxon>Stramenopiles</taxon>
        <taxon>Oomycota</taxon>
        <taxon>Peronosporomycetes</taxon>
        <taxon>Peronosporales</taxon>
        <taxon>Peronosporaceae</taxon>
        <taxon>Phytophthora</taxon>
    </lineage>
</organism>
<sequence>MTDFSESNALRAAPSATSRSDISSALRALRGFAQEFYVDDVTDLIDSALTFIERYRGIADSDTVGWKLVSFWITKKVGKFRSCVAARDLESAQEVHHEFSPMDENSLELLDLRRSHNNGPAALSRSQKQSDGGDKRLCMKYNFALGCSRDGHSGCFDSKRAHFRPQRLADVETTGCQHQQHQFASQGSRSVSSSPTVQLLKRIDKFSEAERFKQVRVFASKFDMVPPPSSDQGNTIDAAAAKFLSYLDSRTQLSLTAFVRQVRGQTLTDGRPNIALYEVPLPSNSSPQSLYRQWNEIAREGVRPKWTNNATQVQLIRPPNHKSAITNPQSVRRDIRKGQCDGKYLVLNESVLQLWPELVVSPVGVIDKAGDDTRMINDYSYPRGSLVNEVTDRANFQSISYNPPRDIARRIHELRIQYPDKEVLIMLGDISGAFRHVPVRENAVYRFTFVYDGYVVIDLSCGFGWCGLPAFYSLAGLVINDLYESTTLTEKSGHELGRLHGNLWCDDHTCVEVNRSQRCQTASSAVRLAMATVLGPTAINDRKVTAWTHKTKLSVCSGTQKTVLCPFQTINWTRQAVALTNSPQEDELHGLSSTSYLVL</sequence>
<name>W2LV70_PHYNI</name>
<dbReference type="InterPro" id="IPR043502">
    <property type="entry name" value="DNA/RNA_pol_sf"/>
</dbReference>
<dbReference type="OrthoDB" id="123788at2759"/>